<evidence type="ECO:0000313" key="2">
    <source>
        <dbReference type="EMBL" id="AYB33039.1"/>
    </source>
</evidence>
<dbReference type="OrthoDB" id="1633822at2"/>
<dbReference type="InterPro" id="IPR027843">
    <property type="entry name" value="DUF4440"/>
</dbReference>
<dbReference type="InterPro" id="IPR011944">
    <property type="entry name" value="Steroid_delta5-4_isomerase"/>
</dbReference>
<keyword evidence="3" id="KW-1185">Reference proteome</keyword>
<evidence type="ECO:0000313" key="3">
    <source>
        <dbReference type="Proteomes" id="UP000266183"/>
    </source>
</evidence>
<dbReference type="EMBL" id="CP032382">
    <property type="protein sequence ID" value="AYB33039.1"/>
    <property type="molecule type" value="Genomic_DNA"/>
</dbReference>
<proteinExistence type="predicted"/>
<dbReference type="KEGG" id="chk:D4L85_21745"/>
<dbReference type="NCBIfam" id="TIGR02246">
    <property type="entry name" value="SgcJ/EcaC family oxidoreductase"/>
    <property type="match status" value="1"/>
</dbReference>
<dbReference type="RefSeq" id="WP_119756282.1">
    <property type="nucleotide sequence ID" value="NZ_CP032382.1"/>
</dbReference>
<organism evidence="2 3">
    <name type="scientific">Chryseolinea soli</name>
    <dbReference type="NCBI Taxonomy" id="2321403"/>
    <lineage>
        <taxon>Bacteria</taxon>
        <taxon>Pseudomonadati</taxon>
        <taxon>Bacteroidota</taxon>
        <taxon>Cytophagia</taxon>
        <taxon>Cytophagales</taxon>
        <taxon>Fulvivirgaceae</taxon>
        <taxon>Chryseolinea</taxon>
    </lineage>
</organism>
<evidence type="ECO:0000259" key="1">
    <source>
        <dbReference type="Pfam" id="PF14534"/>
    </source>
</evidence>
<dbReference type="InterPro" id="IPR032710">
    <property type="entry name" value="NTF2-like_dom_sf"/>
</dbReference>
<dbReference type="AlphaFoldDB" id="A0A385SPD5"/>
<dbReference type="SUPFAM" id="SSF54427">
    <property type="entry name" value="NTF2-like"/>
    <property type="match status" value="1"/>
</dbReference>
<dbReference type="Pfam" id="PF14534">
    <property type="entry name" value="DUF4440"/>
    <property type="match status" value="1"/>
</dbReference>
<dbReference type="Gene3D" id="3.10.450.50">
    <property type="match status" value="1"/>
</dbReference>
<name>A0A385SPD5_9BACT</name>
<dbReference type="Proteomes" id="UP000266183">
    <property type="component" value="Chromosome"/>
</dbReference>
<feature type="domain" description="DUF4440" evidence="1">
    <location>
        <begin position="34"/>
        <end position="143"/>
    </location>
</feature>
<protein>
    <submittedName>
        <fullName evidence="2">SgcJ/EcaC family oxidoreductase</fullName>
    </submittedName>
</protein>
<sequence length="155" mass="16859">MKKLLVITMIFLITGLTCCDRRSTPDQAGDISKIKALSAARAKAFNEGNADVIAAAFTENGLLMAPDKKSTTGREAVRNYYQGIFDQYKTFLESGYEEVKVSGDVGYGVGFAKVKLVPHSGGDTLVSTAKYINILQRQGDGSWLTTHDIWNSNGQ</sequence>
<gene>
    <name evidence="2" type="ORF">D4L85_21745</name>
</gene>
<reference evidence="3" key="1">
    <citation type="submission" date="2018-09" db="EMBL/GenBank/DDBJ databases">
        <title>Chryseolinea sp. KIS68-18 isolated from soil.</title>
        <authorList>
            <person name="Weon H.-Y."/>
            <person name="Kwon S.-W."/>
            <person name="Lee S.A."/>
        </authorList>
    </citation>
    <scope>NUCLEOTIDE SEQUENCE [LARGE SCALE GENOMIC DNA]</scope>
    <source>
        <strain evidence="3">KIS68-18</strain>
    </source>
</reference>
<accession>A0A385SPD5</accession>